<dbReference type="InterPro" id="IPR023380">
    <property type="entry name" value="DsbB-like_sf"/>
</dbReference>
<dbReference type="Proteomes" id="UP000184222">
    <property type="component" value="Chromosome"/>
</dbReference>
<name>A0A1L4BRG4_9GAMM</name>
<sequence length="198" mass="22251">MTRSAVEDYMKILSVLEVVVITAIIAIEFYFQFSVHNMPRPISLILLQRLGLLAMGFGFLLNTHFHIRPSHYALSLLASVFTLLVSLKIISIHMLDPIGIGPKLFGMHMYSWVFIISIIYIIYIAIVMSFSGQYDLHQRTSSEISESSNKIIRIITHIVFAVFILLTIISIGITYYECNGGSCVAHIDQATQAAPILQ</sequence>
<keyword evidence="1" id="KW-1133">Transmembrane helix</keyword>
<evidence type="ECO:0008006" key="4">
    <source>
        <dbReference type="Google" id="ProtNLM"/>
    </source>
</evidence>
<feature type="transmembrane region" description="Helical" evidence="1">
    <location>
        <begin position="12"/>
        <end position="30"/>
    </location>
</feature>
<proteinExistence type="predicted"/>
<reference evidence="2 3" key="1">
    <citation type="journal article" date="2016" name="Appl. Environ. Microbiol.">
        <title>Whole genome relationships among Francisella bacteria of diverse origin define new species and provide specific regions for detection.</title>
        <authorList>
            <person name="Challacombe J.F."/>
            <person name="Petersen J.M."/>
            <person name="Gallegos-Graves V."/>
            <person name="Hodge D."/>
            <person name="Pillai S."/>
            <person name="Kuske C.R."/>
        </authorList>
    </citation>
    <scope>NUCLEOTIDE SEQUENCE [LARGE SCALE GENOMIC DNA]</scope>
    <source>
        <strain evidence="3">TX07-7310</strain>
    </source>
</reference>
<accession>A0A1L4BRG4</accession>
<dbReference type="RefSeq" id="WP_072711766.1">
    <property type="nucleotide sequence ID" value="NZ_CP016796.1"/>
</dbReference>
<feature type="transmembrane region" description="Helical" evidence="1">
    <location>
        <begin position="151"/>
        <end position="176"/>
    </location>
</feature>
<feature type="transmembrane region" description="Helical" evidence="1">
    <location>
        <begin position="42"/>
        <end position="61"/>
    </location>
</feature>
<dbReference type="KEGG" id="frx:F7310_03355"/>
<feature type="transmembrane region" description="Helical" evidence="1">
    <location>
        <begin position="73"/>
        <end position="95"/>
    </location>
</feature>
<keyword evidence="1" id="KW-0472">Membrane</keyword>
<keyword evidence="1" id="KW-0812">Transmembrane</keyword>
<evidence type="ECO:0000313" key="3">
    <source>
        <dbReference type="Proteomes" id="UP000184222"/>
    </source>
</evidence>
<evidence type="ECO:0000313" key="2">
    <source>
        <dbReference type="EMBL" id="API86443.1"/>
    </source>
</evidence>
<organism evidence="2 3">
    <name type="scientific">Francisella uliginis</name>
    <dbReference type="NCBI Taxonomy" id="573570"/>
    <lineage>
        <taxon>Bacteria</taxon>
        <taxon>Pseudomonadati</taxon>
        <taxon>Pseudomonadota</taxon>
        <taxon>Gammaproteobacteria</taxon>
        <taxon>Thiotrichales</taxon>
        <taxon>Francisellaceae</taxon>
        <taxon>Francisella</taxon>
    </lineage>
</organism>
<evidence type="ECO:0000256" key="1">
    <source>
        <dbReference type="SAM" id="Phobius"/>
    </source>
</evidence>
<gene>
    <name evidence="2" type="ORF">F7310_03355</name>
</gene>
<dbReference type="EMBL" id="CP016796">
    <property type="protein sequence ID" value="API86443.1"/>
    <property type="molecule type" value="Genomic_DNA"/>
</dbReference>
<dbReference type="AlphaFoldDB" id="A0A1L4BRG4"/>
<protein>
    <recommendedName>
        <fullName evidence="4">Disulfide bond formation protein B</fullName>
    </recommendedName>
</protein>
<dbReference type="STRING" id="573570.F7310_03355"/>
<feature type="transmembrane region" description="Helical" evidence="1">
    <location>
        <begin position="107"/>
        <end position="130"/>
    </location>
</feature>
<dbReference type="SUPFAM" id="SSF158442">
    <property type="entry name" value="DsbB-like"/>
    <property type="match status" value="1"/>
</dbReference>
<keyword evidence="3" id="KW-1185">Reference proteome</keyword>